<feature type="domain" description="DNA mismatch repair protein S5" evidence="5">
    <location>
        <begin position="228"/>
        <end position="375"/>
    </location>
</feature>
<dbReference type="KEGG" id="pco:PHACADRAFT_205965"/>
<dbReference type="SUPFAM" id="SSF118116">
    <property type="entry name" value="DNA mismatch repair protein MutL"/>
    <property type="match status" value="1"/>
</dbReference>
<dbReference type="InterPro" id="IPR036890">
    <property type="entry name" value="HATPase_C_sf"/>
</dbReference>
<dbReference type="SMART" id="SM00853">
    <property type="entry name" value="MutL_C"/>
    <property type="match status" value="1"/>
</dbReference>
<dbReference type="GO" id="GO:0140664">
    <property type="term" value="F:ATP-dependent DNA damage sensor activity"/>
    <property type="evidence" value="ECO:0007669"/>
    <property type="project" value="InterPro"/>
</dbReference>
<dbReference type="Pfam" id="PF13589">
    <property type="entry name" value="HATPase_c_3"/>
    <property type="match status" value="1"/>
</dbReference>
<evidence type="ECO:0000256" key="3">
    <source>
        <dbReference type="SAM" id="MobiDB-lite"/>
    </source>
</evidence>
<dbReference type="Gene3D" id="3.30.565.10">
    <property type="entry name" value="Histidine kinase-like ATPase, C-terminal domain"/>
    <property type="match status" value="1"/>
</dbReference>
<accession>K5WKQ2</accession>
<dbReference type="InParanoid" id="K5WKQ2"/>
<feature type="compositionally biased region" description="Polar residues" evidence="3">
    <location>
        <begin position="472"/>
        <end position="488"/>
    </location>
</feature>
<evidence type="ECO:0000256" key="1">
    <source>
        <dbReference type="ARBA" id="ARBA00006082"/>
    </source>
</evidence>
<name>K5WKQ2_PHACS</name>
<dbReference type="STRING" id="650164.K5WKQ2"/>
<dbReference type="EMBL" id="JH930469">
    <property type="protein sequence ID" value="EKM59744.1"/>
    <property type="molecule type" value="Genomic_DNA"/>
</dbReference>
<dbReference type="InterPro" id="IPR042120">
    <property type="entry name" value="MutL_C_dimsub"/>
</dbReference>
<dbReference type="Gene3D" id="3.30.1540.20">
    <property type="entry name" value="MutL, C-terminal domain, dimerisation subdomain"/>
    <property type="match status" value="2"/>
</dbReference>
<evidence type="ECO:0000259" key="4">
    <source>
        <dbReference type="SMART" id="SM00853"/>
    </source>
</evidence>
<dbReference type="PANTHER" id="PTHR10073">
    <property type="entry name" value="DNA MISMATCH REPAIR PROTEIN MLH, PMS, MUTL"/>
    <property type="match status" value="1"/>
</dbReference>
<dbReference type="GO" id="GO:0005524">
    <property type="term" value="F:ATP binding"/>
    <property type="evidence" value="ECO:0007669"/>
    <property type="project" value="InterPro"/>
</dbReference>
<dbReference type="PROSITE" id="PS00058">
    <property type="entry name" value="DNA_MISMATCH_REPAIR_1"/>
    <property type="match status" value="1"/>
</dbReference>
<gene>
    <name evidence="6" type="ORF">PHACADRAFT_205965</name>
</gene>
<evidence type="ECO:0000259" key="5">
    <source>
        <dbReference type="SMART" id="SM01340"/>
    </source>
</evidence>
<feature type="domain" description="MutL C-terminal dimerisation" evidence="4">
    <location>
        <begin position="565"/>
        <end position="791"/>
    </location>
</feature>
<dbReference type="SUPFAM" id="SSF55874">
    <property type="entry name" value="ATPase domain of HSP90 chaperone/DNA topoisomerase II/histidine kinase"/>
    <property type="match status" value="1"/>
</dbReference>
<dbReference type="PANTHER" id="PTHR10073:SF47">
    <property type="entry name" value="DNA MISMATCH REPAIR PROTEIN MLH3"/>
    <property type="match status" value="1"/>
</dbReference>
<evidence type="ECO:0008006" key="8">
    <source>
        <dbReference type="Google" id="ProtNLM"/>
    </source>
</evidence>
<dbReference type="InterPro" id="IPR013507">
    <property type="entry name" value="DNA_mismatch_S5_2-like"/>
</dbReference>
<dbReference type="InterPro" id="IPR014790">
    <property type="entry name" value="MutL_C"/>
</dbReference>
<proteinExistence type="inferred from homology"/>
<comment type="similarity">
    <text evidence="1">Belongs to the DNA mismatch repair MutL/HexB family.</text>
</comment>
<keyword evidence="2" id="KW-0227">DNA damage</keyword>
<dbReference type="AlphaFoldDB" id="K5WKQ2"/>
<dbReference type="InterPro" id="IPR038973">
    <property type="entry name" value="MutL/Mlh/Pms-like"/>
</dbReference>
<evidence type="ECO:0000256" key="2">
    <source>
        <dbReference type="ARBA" id="ARBA00022763"/>
    </source>
</evidence>
<dbReference type="Gene3D" id="3.30.230.10">
    <property type="match status" value="1"/>
</dbReference>
<dbReference type="InterPro" id="IPR020568">
    <property type="entry name" value="Ribosomal_Su5_D2-typ_SF"/>
</dbReference>
<protein>
    <recommendedName>
        <fullName evidence="8">MutL C-terminal dimerisation domain-containing protein</fullName>
    </recommendedName>
</protein>
<organism evidence="6 7">
    <name type="scientific">Phanerochaete carnosa (strain HHB-10118-sp)</name>
    <name type="common">White-rot fungus</name>
    <name type="synonym">Peniophora carnosa</name>
    <dbReference type="NCBI Taxonomy" id="650164"/>
    <lineage>
        <taxon>Eukaryota</taxon>
        <taxon>Fungi</taxon>
        <taxon>Dikarya</taxon>
        <taxon>Basidiomycota</taxon>
        <taxon>Agaricomycotina</taxon>
        <taxon>Agaricomycetes</taxon>
        <taxon>Polyporales</taxon>
        <taxon>Phanerochaetaceae</taxon>
        <taxon>Phanerochaete</taxon>
    </lineage>
</organism>
<dbReference type="GO" id="GO:0016887">
    <property type="term" value="F:ATP hydrolysis activity"/>
    <property type="evidence" value="ECO:0007669"/>
    <property type="project" value="InterPro"/>
</dbReference>
<dbReference type="SMART" id="SM01340">
    <property type="entry name" value="DNA_mis_repair"/>
    <property type="match status" value="1"/>
</dbReference>
<dbReference type="RefSeq" id="XP_007392300.1">
    <property type="nucleotide sequence ID" value="XM_007392238.1"/>
</dbReference>
<dbReference type="SUPFAM" id="SSF54211">
    <property type="entry name" value="Ribosomal protein S5 domain 2-like"/>
    <property type="match status" value="1"/>
</dbReference>
<dbReference type="HOGENOM" id="CLU_005415_1_0_1"/>
<reference evidence="6 7" key="1">
    <citation type="journal article" date="2012" name="BMC Genomics">
        <title>Comparative genomics of the white-rot fungi, Phanerochaete carnosa and P. chrysosporium, to elucidate the genetic basis of the distinct wood types they colonize.</title>
        <authorList>
            <person name="Suzuki H."/>
            <person name="MacDonald J."/>
            <person name="Syed K."/>
            <person name="Salamov A."/>
            <person name="Hori C."/>
            <person name="Aerts A."/>
            <person name="Henrissat B."/>
            <person name="Wiebenga A."/>
            <person name="vanKuyk P.A."/>
            <person name="Barry K."/>
            <person name="Lindquist E."/>
            <person name="LaButti K."/>
            <person name="Lapidus A."/>
            <person name="Lucas S."/>
            <person name="Coutinho P."/>
            <person name="Gong Y."/>
            <person name="Samejima M."/>
            <person name="Mahadevan R."/>
            <person name="Abou-Zaid M."/>
            <person name="de Vries R.P."/>
            <person name="Igarashi K."/>
            <person name="Yadav J.S."/>
            <person name="Grigoriev I.V."/>
            <person name="Master E.R."/>
        </authorList>
    </citation>
    <scope>NUCLEOTIDE SEQUENCE [LARGE SCALE GENOMIC DNA]</scope>
    <source>
        <strain evidence="6 7">HHB-10118-sp</strain>
    </source>
</reference>
<evidence type="ECO:0000313" key="7">
    <source>
        <dbReference type="Proteomes" id="UP000008370"/>
    </source>
</evidence>
<keyword evidence="7" id="KW-1185">Reference proteome</keyword>
<evidence type="ECO:0000313" key="6">
    <source>
        <dbReference type="EMBL" id="EKM59744.1"/>
    </source>
</evidence>
<dbReference type="GO" id="GO:0030983">
    <property type="term" value="F:mismatched DNA binding"/>
    <property type="evidence" value="ECO:0007669"/>
    <property type="project" value="InterPro"/>
</dbReference>
<sequence>MAAATPNELQCLPTSTQNKIRSTQIVVSLPQLVLELVQNALDAGAGQVDVGVDCEEWACWVKDNGKGMSKQDLSSLETAGRYGTSKAYTMESLGEISTFGFRGEALASIADLSCLEVTSRTAMSRESWSTIWKGSKHLYSGPAIRWRQESQGTVACVRDAFYNLPIRRLSHISPSRTLELIRKDLEALALVFPHVTFSLENTHKSNAGRSDVGRIAKIPKTSSMLHAFRHLFGRALVEHIEDIHDTHEDISIDGFISLNGVASKACTSIFASVFIIFNINRHLLSTCDLHRIIDSAFAASSFGKHALDEYNQLSQAETIRRPPNMSEKKPVYVLNVTVSPRYVDNCVELGKTAVNLQNNRTVSGFLLAIIQAFLVKHNFKTQGIPQSKPSPRKRRKLTCDTEPKELCERISLQDRAELPVIVPKLDDTDDDDVLWTDPSSGVVYNLDRRTGNSYLIDASRQHTANAEGGPQSRRTLQHWPTNQTSTTGIHDMPSWIKEALGANQTFVLKLPSIPSLSLSSSFVGDQERCQYLHGRQSFLSQADAISNTQSQLARFSRNDLSRTCILGQVDRKFVACVIPSNTVAEHEARDSSLKTEDEGLLVLLDQHAADERIRVERFMRELCKGFSADGQASTLSPDVRKLDPPARIVLTRREADILASTNVQAAFRLWGVGFGPAPEVQQEEECISRFFSTAKAVGPVEHSGYVQVDVLTVPEVVARKLLADDHLRDLVKSYLADLDGSGLATSLLSFRPVSADPSTVWQRAMQWCPQELQELVNSKACRGAIMFNDPLSSERCEQLVSELCETALPFQCAHGRPSLVPLTSIQGPLVQGVEMSRHLVPIQWAIFGKEH</sequence>
<dbReference type="GeneID" id="18912408"/>
<feature type="region of interest" description="Disordered" evidence="3">
    <location>
        <begin position="461"/>
        <end position="488"/>
    </location>
</feature>
<dbReference type="GO" id="GO:0061982">
    <property type="term" value="P:meiosis I cell cycle process"/>
    <property type="evidence" value="ECO:0007669"/>
    <property type="project" value="UniProtKB-ARBA"/>
</dbReference>
<dbReference type="InterPro" id="IPR014762">
    <property type="entry name" value="DNA_mismatch_repair_CS"/>
</dbReference>
<dbReference type="GO" id="GO:0032300">
    <property type="term" value="C:mismatch repair complex"/>
    <property type="evidence" value="ECO:0007669"/>
    <property type="project" value="InterPro"/>
</dbReference>
<dbReference type="GO" id="GO:0006298">
    <property type="term" value="P:mismatch repair"/>
    <property type="evidence" value="ECO:0007669"/>
    <property type="project" value="InterPro"/>
</dbReference>
<dbReference type="Proteomes" id="UP000008370">
    <property type="component" value="Unassembled WGS sequence"/>
</dbReference>
<dbReference type="InterPro" id="IPR014721">
    <property type="entry name" value="Ribsml_uS5_D2-typ_fold_subgr"/>
</dbReference>
<dbReference type="InterPro" id="IPR037198">
    <property type="entry name" value="MutL_C_sf"/>
</dbReference>
<dbReference type="OrthoDB" id="429932at2759"/>